<sequence length="323" mass="37863">MASKDHHIIPQVFLKKFTNVNGQLFRLKVRQPFAHARKPFFPAAVGYEKNYYKVDQFYFDLSSDVVDPLYVENTLNQSYEGDFLELWKILENETPTISMDEKIRLSDIIIHLRTRTKYVRNAVFDEAGNKKLQDSFKKNFTDLALEGENYELYKGLLKNSDAMDDLATLMFAQRTPKDLHNTFLINNSLQPETRHREIMIEKHVNSVWTVLTCENDHQFILSDNPGFLQTEKGYAPMAGPFEFIFPINSRKYLHMKHYGYPIQNTDIQKVLYEKAPTETVTLFNSLVAWNCVDDIYASNSDHLQKVKRVFDEWKSIEEKRHGV</sequence>
<organism evidence="1 2">
    <name type="scientific">Dyadobacter helix</name>
    <dbReference type="NCBI Taxonomy" id="2822344"/>
    <lineage>
        <taxon>Bacteria</taxon>
        <taxon>Pseudomonadati</taxon>
        <taxon>Bacteroidota</taxon>
        <taxon>Cytophagia</taxon>
        <taxon>Cytophagales</taxon>
        <taxon>Spirosomataceae</taxon>
        <taxon>Dyadobacter</taxon>
    </lineage>
</organism>
<name>A0A916JDH6_9BACT</name>
<dbReference type="Proteomes" id="UP000680038">
    <property type="component" value="Unassembled WGS sequence"/>
</dbReference>
<protein>
    <recommendedName>
        <fullName evidence="3">DUF4238 domain-containing protein</fullName>
    </recommendedName>
</protein>
<dbReference type="InterPro" id="IPR025332">
    <property type="entry name" value="DUF4238"/>
</dbReference>
<comment type="caution">
    <text evidence="1">The sequence shown here is derived from an EMBL/GenBank/DDBJ whole genome shotgun (WGS) entry which is preliminary data.</text>
</comment>
<dbReference type="AlphaFoldDB" id="A0A916JDH6"/>
<proteinExistence type="predicted"/>
<dbReference type="Pfam" id="PF14022">
    <property type="entry name" value="DUF4238"/>
    <property type="match status" value="1"/>
</dbReference>
<gene>
    <name evidence="1" type="ORF">DYBT9275_02676</name>
</gene>
<evidence type="ECO:0000313" key="1">
    <source>
        <dbReference type="EMBL" id="CAG5001496.1"/>
    </source>
</evidence>
<accession>A0A916JDH6</accession>
<keyword evidence="2" id="KW-1185">Reference proteome</keyword>
<dbReference type="RefSeq" id="WP_215239271.1">
    <property type="nucleotide sequence ID" value="NZ_CAJRAF010000002.1"/>
</dbReference>
<dbReference type="EMBL" id="CAJRAF010000002">
    <property type="protein sequence ID" value="CAG5001496.1"/>
    <property type="molecule type" value="Genomic_DNA"/>
</dbReference>
<evidence type="ECO:0008006" key="3">
    <source>
        <dbReference type="Google" id="ProtNLM"/>
    </source>
</evidence>
<evidence type="ECO:0000313" key="2">
    <source>
        <dbReference type="Proteomes" id="UP000680038"/>
    </source>
</evidence>
<reference evidence="1" key="1">
    <citation type="submission" date="2021-04" db="EMBL/GenBank/DDBJ databases">
        <authorList>
            <person name="Rodrigo-Torres L."/>
            <person name="Arahal R. D."/>
            <person name="Lucena T."/>
        </authorList>
    </citation>
    <scope>NUCLEOTIDE SEQUENCE</scope>
    <source>
        <strain evidence="1">CECT 9275</strain>
    </source>
</reference>